<dbReference type="RefSeq" id="WP_227180368.1">
    <property type="nucleotide sequence ID" value="NZ_JAJBZT010000004.1"/>
</dbReference>
<keyword evidence="8" id="KW-0032">Aminotransferase</keyword>
<reference evidence="8" key="1">
    <citation type="submission" date="2021-10" db="EMBL/GenBank/DDBJ databases">
        <title>The complete genome sequence of Leeia sp. TBRC 13508.</title>
        <authorList>
            <person name="Charoenyingcharoen P."/>
            <person name="Yukphan P."/>
        </authorList>
    </citation>
    <scope>NUCLEOTIDE SEQUENCE</scope>
    <source>
        <strain evidence="8">TBRC 13508</strain>
    </source>
</reference>
<dbReference type="InterPro" id="IPR000524">
    <property type="entry name" value="Tscrpt_reg_HTH_GntR"/>
</dbReference>
<dbReference type="CDD" id="cd07377">
    <property type="entry name" value="WHTH_GntR"/>
    <property type="match status" value="1"/>
</dbReference>
<dbReference type="InterPro" id="IPR004839">
    <property type="entry name" value="Aminotransferase_I/II_large"/>
</dbReference>
<dbReference type="InterPro" id="IPR036390">
    <property type="entry name" value="WH_DNA-bd_sf"/>
</dbReference>
<protein>
    <recommendedName>
        <fullName evidence="2">Putative 8-amino-7-oxononanoate synthase</fullName>
    </recommendedName>
</protein>
<dbReference type="InterPro" id="IPR015424">
    <property type="entry name" value="PyrdxlP-dep_Trfase"/>
</dbReference>
<dbReference type="SUPFAM" id="SSF46785">
    <property type="entry name" value="Winged helix' DNA-binding domain"/>
    <property type="match status" value="1"/>
</dbReference>
<comment type="caution">
    <text evidence="8">The sequence shown here is derived from an EMBL/GenBank/DDBJ whole genome shotgun (WGS) entry which is preliminary data.</text>
</comment>
<evidence type="ECO:0000256" key="2">
    <source>
        <dbReference type="ARBA" id="ARBA00021531"/>
    </source>
</evidence>
<evidence type="ECO:0000256" key="5">
    <source>
        <dbReference type="ARBA" id="ARBA00023125"/>
    </source>
</evidence>
<keyword evidence="6" id="KW-0804">Transcription</keyword>
<keyword evidence="8" id="KW-0808">Transferase</keyword>
<keyword evidence="4" id="KW-0805">Transcription regulation</keyword>
<dbReference type="GO" id="GO:0008483">
    <property type="term" value="F:transaminase activity"/>
    <property type="evidence" value="ECO:0007669"/>
    <property type="project" value="UniProtKB-KW"/>
</dbReference>
<dbReference type="Pfam" id="PF00392">
    <property type="entry name" value="GntR"/>
    <property type="match status" value="1"/>
</dbReference>
<evidence type="ECO:0000259" key="7">
    <source>
        <dbReference type="PROSITE" id="PS50949"/>
    </source>
</evidence>
<feature type="domain" description="HTH gntR-type" evidence="7">
    <location>
        <begin position="13"/>
        <end position="81"/>
    </location>
</feature>
<evidence type="ECO:0000256" key="1">
    <source>
        <dbReference type="ARBA" id="ARBA00005384"/>
    </source>
</evidence>
<dbReference type="InterPro" id="IPR036388">
    <property type="entry name" value="WH-like_DNA-bd_sf"/>
</dbReference>
<comment type="similarity">
    <text evidence="1">In the C-terminal section; belongs to the class-I pyridoxal-phosphate-dependent aminotransferase family.</text>
</comment>
<name>A0ABS8D5U6_9NEIS</name>
<proteinExistence type="inferred from homology"/>
<dbReference type="PANTHER" id="PTHR46577:SF2">
    <property type="entry name" value="TRANSCRIPTIONAL REGULATORY PROTEIN"/>
    <property type="match status" value="1"/>
</dbReference>
<gene>
    <name evidence="8" type="ORF">LIN78_08500</name>
</gene>
<dbReference type="SMART" id="SM00345">
    <property type="entry name" value="HTH_GNTR"/>
    <property type="match status" value="1"/>
</dbReference>
<dbReference type="Pfam" id="PF00155">
    <property type="entry name" value="Aminotran_1_2"/>
    <property type="match status" value="1"/>
</dbReference>
<evidence type="ECO:0000313" key="9">
    <source>
        <dbReference type="Proteomes" id="UP001165395"/>
    </source>
</evidence>
<keyword evidence="9" id="KW-1185">Reference proteome</keyword>
<keyword evidence="5" id="KW-0238">DNA-binding</keyword>
<dbReference type="CDD" id="cd00609">
    <property type="entry name" value="AAT_like"/>
    <property type="match status" value="1"/>
</dbReference>
<dbReference type="EMBL" id="JAJBZT010000004">
    <property type="protein sequence ID" value="MCB6183586.1"/>
    <property type="molecule type" value="Genomic_DNA"/>
</dbReference>
<evidence type="ECO:0000256" key="4">
    <source>
        <dbReference type="ARBA" id="ARBA00023015"/>
    </source>
</evidence>
<organism evidence="8 9">
    <name type="scientific">Leeia speluncae</name>
    <dbReference type="NCBI Taxonomy" id="2884804"/>
    <lineage>
        <taxon>Bacteria</taxon>
        <taxon>Pseudomonadati</taxon>
        <taxon>Pseudomonadota</taxon>
        <taxon>Betaproteobacteria</taxon>
        <taxon>Neisseriales</taxon>
        <taxon>Leeiaceae</taxon>
        <taxon>Leeia</taxon>
    </lineage>
</organism>
<dbReference type="InterPro" id="IPR015422">
    <property type="entry name" value="PyrdxlP-dep_Trfase_small"/>
</dbReference>
<keyword evidence="3" id="KW-0663">Pyridoxal phosphate</keyword>
<evidence type="ECO:0000256" key="6">
    <source>
        <dbReference type="ARBA" id="ARBA00023163"/>
    </source>
</evidence>
<accession>A0ABS8D5U6</accession>
<evidence type="ECO:0000256" key="3">
    <source>
        <dbReference type="ARBA" id="ARBA00022898"/>
    </source>
</evidence>
<dbReference type="Proteomes" id="UP001165395">
    <property type="component" value="Unassembled WGS sequence"/>
</dbReference>
<dbReference type="InterPro" id="IPR051446">
    <property type="entry name" value="HTH_trans_reg/aminotransferase"/>
</dbReference>
<dbReference type="Gene3D" id="3.90.1150.10">
    <property type="entry name" value="Aspartate Aminotransferase, domain 1"/>
    <property type="match status" value="1"/>
</dbReference>
<dbReference type="Gene3D" id="1.10.10.10">
    <property type="entry name" value="Winged helix-like DNA-binding domain superfamily/Winged helix DNA-binding domain"/>
    <property type="match status" value="1"/>
</dbReference>
<dbReference type="Gene3D" id="3.40.640.10">
    <property type="entry name" value="Type I PLP-dependent aspartate aminotransferase-like (Major domain)"/>
    <property type="match status" value="1"/>
</dbReference>
<dbReference type="PANTHER" id="PTHR46577">
    <property type="entry name" value="HTH-TYPE TRANSCRIPTIONAL REGULATORY PROTEIN GABR"/>
    <property type="match status" value="1"/>
</dbReference>
<evidence type="ECO:0000313" key="8">
    <source>
        <dbReference type="EMBL" id="MCB6183586.1"/>
    </source>
</evidence>
<dbReference type="InterPro" id="IPR015421">
    <property type="entry name" value="PyrdxlP-dep_Trfase_major"/>
</dbReference>
<dbReference type="SUPFAM" id="SSF53383">
    <property type="entry name" value="PLP-dependent transferases"/>
    <property type="match status" value="1"/>
</dbReference>
<sequence>MHALPVLDHKKNQPLVEQIVDQIIRNIEVKVWQVGMRLPSIRHLAQTLSVSKFTVVEAYDRLVAKGFLESRRGAGFFVAGKNQTVSAPESDTPIQRDIDTVWLMRQMLLQDSDMQKPGCGWLPTEWLMIEDTRRALRTLSRSPILRPTYYGLPAGYLPLRQQLQQRLAEMDIDARPSQILLGSGAMSMIDLILRYFLRSGDSVMIDDPSYFNFRGNLKLHRVQIIPIPRNAQGPDLEKMEQAIIQHKPRLYLTNSVLHNPLGTSIAPGIAFRLLQLAHRHDFHIVEDDIYRDLQNIPTQRLAALDQLQRVIYVGSFSKTLSANFRVGFLTAHKDLVNELTDLKLLTSITSSEAVEQVVYQLLTEGYYRKHVEKLKGKLATAMAYARPRIDKLGWKVSAEPEGGMFLWCELPEGVEAPDLAARALDAHIVLAPGNLMSTAANAKHFLRFNVAHALNGSLFDQLGRLQSSATIKHCVLSS</sequence>
<dbReference type="PROSITE" id="PS50949">
    <property type="entry name" value="HTH_GNTR"/>
    <property type="match status" value="1"/>
</dbReference>